<comment type="caution">
    <text evidence="2">The sequence shown here is derived from an EMBL/GenBank/DDBJ whole genome shotgun (WGS) entry which is preliminary data.</text>
</comment>
<proteinExistence type="predicted"/>
<name>A0A8K0H092_9ROSA</name>
<evidence type="ECO:0000313" key="3">
    <source>
        <dbReference type="Proteomes" id="UP000796880"/>
    </source>
</evidence>
<feature type="region of interest" description="Disordered" evidence="1">
    <location>
        <begin position="166"/>
        <end position="219"/>
    </location>
</feature>
<dbReference type="AlphaFoldDB" id="A0A8K0H092"/>
<dbReference type="EMBL" id="VOIH02000006">
    <property type="protein sequence ID" value="KAF3443238.1"/>
    <property type="molecule type" value="Genomic_DNA"/>
</dbReference>
<organism evidence="2 3">
    <name type="scientific">Rhamnella rubrinervis</name>
    <dbReference type="NCBI Taxonomy" id="2594499"/>
    <lineage>
        <taxon>Eukaryota</taxon>
        <taxon>Viridiplantae</taxon>
        <taxon>Streptophyta</taxon>
        <taxon>Embryophyta</taxon>
        <taxon>Tracheophyta</taxon>
        <taxon>Spermatophyta</taxon>
        <taxon>Magnoliopsida</taxon>
        <taxon>eudicotyledons</taxon>
        <taxon>Gunneridae</taxon>
        <taxon>Pentapetalae</taxon>
        <taxon>rosids</taxon>
        <taxon>fabids</taxon>
        <taxon>Rosales</taxon>
        <taxon>Rhamnaceae</taxon>
        <taxon>rhamnoid group</taxon>
        <taxon>Rhamneae</taxon>
        <taxon>Rhamnella</taxon>
    </lineage>
</organism>
<keyword evidence="3" id="KW-1185">Reference proteome</keyword>
<accession>A0A8K0H092</accession>
<evidence type="ECO:0000313" key="2">
    <source>
        <dbReference type="EMBL" id="KAF3443238.1"/>
    </source>
</evidence>
<sequence>MSPNKYRHRSKISCSGADIRSSDHVNDAGSPSPILKAISDKASTRPRGSRLFLVPADSLIWLCMSNLSWAYDMSLCSRPGVYRLDYHGRMVIGPTYCRWTAYPNAVGSIGVPTLGLSLASAQGPEEEPPPLEFFLTNCSQPRTDPDSIVGMRKGFEKPLKAEDWNRPRLDRRSVRSRRQCSNGLGVGKSRSEVLVNGKRREEDEVGRSGVFKKGSGDES</sequence>
<gene>
    <name evidence="2" type="ORF">FNV43_RR12920</name>
</gene>
<dbReference type="Proteomes" id="UP000796880">
    <property type="component" value="Unassembled WGS sequence"/>
</dbReference>
<reference evidence="2" key="1">
    <citation type="submission" date="2020-03" db="EMBL/GenBank/DDBJ databases">
        <title>A high-quality chromosome-level genome assembly of a woody plant with both climbing and erect habits, Rhamnella rubrinervis.</title>
        <authorList>
            <person name="Lu Z."/>
            <person name="Yang Y."/>
            <person name="Zhu X."/>
            <person name="Sun Y."/>
        </authorList>
    </citation>
    <scope>NUCLEOTIDE SEQUENCE</scope>
    <source>
        <strain evidence="2">BYM</strain>
        <tissue evidence="2">Leaf</tissue>
    </source>
</reference>
<evidence type="ECO:0000256" key="1">
    <source>
        <dbReference type="SAM" id="MobiDB-lite"/>
    </source>
</evidence>
<protein>
    <submittedName>
        <fullName evidence="2">Uncharacterized protein</fullName>
    </submittedName>
</protein>